<dbReference type="GO" id="GO:0007031">
    <property type="term" value="P:peroxisome organization"/>
    <property type="evidence" value="ECO:0007669"/>
    <property type="project" value="UniProtKB-ARBA"/>
</dbReference>
<accession>A0A165M1V3</accession>
<dbReference type="InterPro" id="IPR010482">
    <property type="entry name" value="TECPR1-like_DysF"/>
</dbReference>
<evidence type="ECO:0000259" key="2">
    <source>
        <dbReference type="Pfam" id="PF06398"/>
    </source>
</evidence>
<feature type="region of interest" description="Disordered" evidence="1">
    <location>
        <begin position="1"/>
        <end position="30"/>
    </location>
</feature>
<dbReference type="GO" id="GO:0005778">
    <property type="term" value="C:peroxisomal membrane"/>
    <property type="evidence" value="ECO:0007669"/>
    <property type="project" value="UniProtKB-ARBA"/>
</dbReference>
<dbReference type="AlphaFoldDB" id="A0A165M1V3"/>
<dbReference type="STRING" id="1314783.A0A165M1V3"/>
<feature type="domain" description="TECPR1-like DysF" evidence="2">
    <location>
        <begin position="107"/>
        <end position="232"/>
    </location>
</feature>
<dbReference type="Proteomes" id="UP000076727">
    <property type="component" value="Unassembled WGS sequence"/>
</dbReference>
<evidence type="ECO:0000313" key="3">
    <source>
        <dbReference type="EMBL" id="KZT65136.1"/>
    </source>
</evidence>
<dbReference type="OrthoDB" id="72441at2759"/>
<dbReference type="Pfam" id="PF06398">
    <property type="entry name" value="Pex24p"/>
    <property type="match status" value="1"/>
</dbReference>
<protein>
    <recommendedName>
        <fullName evidence="2">TECPR1-like DysF domain-containing protein</fullName>
    </recommendedName>
</protein>
<proteinExistence type="predicted"/>
<keyword evidence="4" id="KW-1185">Reference proteome</keyword>
<evidence type="ECO:0000256" key="1">
    <source>
        <dbReference type="SAM" id="MobiDB-lite"/>
    </source>
</evidence>
<organism evidence="3 4">
    <name type="scientific">Daedalea quercina L-15889</name>
    <dbReference type="NCBI Taxonomy" id="1314783"/>
    <lineage>
        <taxon>Eukaryota</taxon>
        <taxon>Fungi</taxon>
        <taxon>Dikarya</taxon>
        <taxon>Basidiomycota</taxon>
        <taxon>Agaricomycotina</taxon>
        <taxon>Agaricomycetes</taxon>
        <taxon>Polyporales</taxon>
        <taxon>Fomitopsis</taxon>
    </lineage>
</organism>
<name>A0A165M1V3_9APHY</name>
<sequence>MARVPSSAGPSRLSSFRRPPPPHTEQDQEIREEARAYLSPKRRFLHLLPSWSRARSKRNDKKWTRHEEEDQQTEYTEQETLYPTLRGSALDGGLVELHDELLKEAGEDAGSDEAVYRWAVIYENQRGITMFSTPYYSPQTLLPLDPPPYTLPTPRPSKTAWSAQPTVSLASYPLPDATWRWISRAWMIDMRGDGLVQHDGFEYAWSFRSGRWRPEIGTLSTGAWVRRRRWVRLMVRVRTQRAQADAERAEREGEAESELEGEMPAVEVAKDVYGATRPPSVVASEESEDEKAELEVWVGDDGDWERCRAALKKIGRDGRKLELWKRWFGFGFHSEKDEEKDEEEGKGKLKAEEYEVSSLDNEIEEDVGVHPIQPPREYIATVVRAHGSDILRTFVFPDSRAQFLEILDAANLLGELKAGMGIADHAQVLDFWSYAPTSPTAGRRDEAGNDPHTDSEA</sequence>
<feature type="region of interest" description="Disordered" evidence="1">
    <location>
        <begin position="58"/>
        <end position="77"/>
    </location>
</feature>
<dbReference type="EMBL" id="KV429111">
    <property type="protein sequence ID" value="KZT65136.1"/>
    <property type="molecule type" value="Genomic_DNA"/>
</dbReference>
<evidence type="ECO:0000313" key="4">
    <source>
        <dbReference type="Proteomes" id="UP000076727"/>
    </source>
</evidence>
<feature type="region of interest" description="Disordered" evidence="1">
    <location>
        <begin position="437"/>
        <end position="457"/>
    </location>
</feature>
<feature type="compositionally biased region" description="Basic and acidic residues" evidence="1">
    <location>
        <begin position="442"/>
        <end position="457"/>
    </location>
</feature>
<reference evidence="3 4" key="1">
    <citation type="journal article" date="2016" name="Mol. Biol. Evol.">
        <title>Comparative Genomics of Early-Diverging Mushroom-Forming Fungi Provides Insights into the Origins of Lignocellulose Decay Capabilities.</title>
        <authorList>
            <person name="Nagy L.G."/>
            <person name="Riley R."/>
            <person name="Tritt A."/>
            <person name="Adam C."/>
            <person name="Daum C."/>
            <person name="Floudas D."/>
            <person name="Sun H."/>
            <person name="Yadav J.S."/>
            <person name="Pangilinan J."/>
            <person name="Larsson K.H."/>
            <person name="Matsuura K."/>
            <person name="Barry K."/>
            <person name="Labutti K."/>
            <person name="Kuo R."/>
            <person name="Ohm R.A."/>
            <person name="Bhattacharya S.S."/>
            <person name="Shirouzu T."/>
            <person name="Yoshinaga Y."/>
            <person name="Martin F.M."/>
            <person name="Grigoriev I.V."/>
            <person name="Hibbett D.S."/>
        </authorList>
    </citation>
    <scope>NUCLEOTIDE SEQUENCE [LARGE SCALE GENOMIC DNA]</scope>
    <source>
        <strain evidence="3 4">L-15889</strain>
    </source>
</reference>
<gene>
    <name evidence="3" type="ORF">DAEQUDRAFT_769080</name>
</gene>